<feature type="transmembrane region" description="Helical" evidence="10">
    <location>
        <begin position="258"/>
        <end position="277"/>
    </location>
</feature>
<dbReference type="Pfam" id="PF03116">
    <property type="entry name" value="NQR2_RnfD_RnfE"/>
    <property type="match status" value="1"/>
</dbReference>
<dbReference type="HAMAP" id="MF_00462">
    <property type="entry name" value="RsxD_RnfD"/>
    <property type="match status" value="1"/>
</dbReference>
<evidence type="ECO:0000256" key="3">
    <source>
        <dbReference type="ARBA" id="ARBA00022630"/>
    </source>
</evidence>
<sequence length="311" mass="33119">MSESMLTLSSSPHIRSNNTVQKIMRDVLIALTPAALAGIYFFGMDAALVIAVAMGSSALTEYIWQKCTHQKITVSDLSALVTGLLIALNVPSTLPLWMVALGSIFAIIVVKQFFGGVGQNIVNPALAGRAFLLACWPTFMTTWTLNGATTATPLALLKTGAPLTSSLKDVFLGNVGGCIGEVSALALLIGAAYLLYKKVISYHIPVYYIGTVALLTYVIGRNGMFTGNALYEIFCGGLMIGAFFMATDYTTCPMTKKGQIIFAIGCGVLTSIIRLVGSGYPEGVSYSILIMNLVVPLIDKFVTPKKFGEVK</sequence>
<evidence type="ECO:0000256" key="7">
    <source>
        <dbReference type="ARBA" id="ARBA00022982"/>
    </source>
</evidence>
<feature type="transmembrane region" description="Helical" evidence="10">
    <location>
        <begin position="225"/>
        <end position="246"/>
    </location>
</feature>
<organism evidence="11 12">
    <name type="scientific">Hathewaya proteolytica DSM 3090</name>
    <dbReference type="NCBI Taxonomy" id="1121331"/>
    <lineage>
        <taxon>Bacteria</taxon>
        <taxon>Bacillati</taxon>
        <taxon>Bacillota</taxon>
        <taxon>Clostridia</taxon>
        <taxon>Eubacteriales</taxon>
        <taxon>Clostridiaceae</taxon>
        <taxon>Hathewaya</taxon>
    </lineage>
</organism>
<proteinExistence type="inferred from homology"/>
<evidence type="ECO:0000256" key="8">
    <source>
        <dbReference type="ARBA" id="ARBA00022989"/>
    </source>
</evidence>
<comment type="function">
    <text evidence="10">Part of a membrane-bound complex that couples electron transfer with translocation of ions across the membrane.</text>
</comment>
<comment type="subcellular location">
    <subcellularLocation>
        <location evidence="10">Cell membrane</location>
        <topology evidence="10">Multi-pass membrane protein</topology>
    </subcellularLocation>
</comment>
<dbReference type="GO" id="GO:0005886">
    <property type="term" value="C:plasma membrane"/>
    <property type="evidence" value="ECO:0007669"/>
    <property type="project" value="UniProtKB-SubCell"/>
</dbReference>
<evidence type="ECO:0000313" key="12">
    <source>
        <dbReference type="Proteomes" id="UP000183952"/>
    </source>
</evidence>
<keyword evidence="10" id="KW-1003">Cell membrane</keyword>
<dbReference type="AlphaFoldDB" id="A0A1M6SHQ5"/>
<keyword evidence="7 10" id="KW-0249">Electron transport</keyword>
<evidence type="ECO:0000256" key="10">
    <source>
        <dbReference type="HAMAP-Rule" id="MF_00462"/>
    </source>
</evidence>
<keyword evidence="12" id="KW-1185">Reference proteome</keyword>
<dbReference type="STRING" id="1121331.SAMN02745248_02555"/>
<evidence type="ECO:0000256" key="5">
    <source>
        <dbReference type="ARBA" id="ARBA00022692"/>
    </source>
</evidence>
<evidence type="ECO:0000256" key="6">
    <source>
        <dbReference type="ARBA" id="ARBA00022967"/>
    </source>
</evidence>
<dbReference type="PANTHER" id="PTHR30578:SF0">
    <property type="entry name" value="ION-TRANSLOCATING OXIDOREDUCTASE COMPLEX SUBUNIT D"/>
    <property type="match status" value="1"/>
</dbReference>
<evidence type="ECO:0000313" key="11">
    <source>
        <dbReference type="EMBL" id="SHK44314.1"/>
    </source>
</evidence>
<keyword evidence="1 10" id="KW-0813">Transport</keyword>
<accession>A0A1M6SHQ5</accession>
<comment type="subunit">
    <text evidence="10">The complex is composed of six subunits: RnfA, RnfB, RnfC, RnfD, RnfE and RnfG.</text>
</comment>
<dbReference type="EC" id="7.-.-.-" evidence="10"/>
<keyword evidence="3 10" id="KW-0285">Flavoprotein</keyword>
<dbReference type="PANTHER" id="PTHR30578">
    <property type="entry name" value="ELECTRON TRANSPORT COMPLEX PROTEIN RNFD"/>
    <property type="match status" value="1"/>
</dbReference>
<dbReference type="InterPro" id="IPR004338">
    <property type="entry name" value="NqrB/RnfD"/>
</dbReference>
<feature type="modified residue" description="FMN phosphoryl threonine" evidence="10">
    <location>
        <position position="152"/>
    </location>
</feature>
<evidence type="ECO:0000256" key="9">
    <source>
        <dbReference type="ARBA" id="ARBA00023136"/>
    </source>
</evidence>
<dbReference type="OrthoDB" id="9776359at2"/>
<gene>
    <name evidence="10" type="primary">rnfD</name>
    <name evidence="11" type="ORF">SAMN02745248_02555</name>
</gene>
<feature type="transmembrane region" description="Helical" evidence="10">
    <location>
        <begin position="126"/>
        <end position="145"/>
    </location>
</feature>
<feature type="transmembrane region" description="Helical" evidence="10">
    <location>
        <begin position="171"/>
        <end position="195"/>
    </location>
</feature>
<feature type="transmembrane region" description="Helical" evidence="10">
    <location>
        <begin position="34"/>
        <end position="60"/>
    </location>
</feature>
<comment type="similarity">
    <text evidence="10">Belongs to the NqrB/RnfD family.</text>
</comment>
<dbReference type="Proteomes" id="UP000183952">
    <property type="component" value="Unassembled WGS sequence"/>
</dbReference>
<dbReference type="GO" id="GO:0055085">
    <property type="term" value="P:transmembrane transport"/>
    <property type="evidence" value="ECO:0007669"/>
    <property type="project" value="InterPro"/>
</dbReference>
<dbReference type="InterPro" id="IPR011303">
    <property type="entry name" value="RnfD_bac"/>
</dbReference>
<keyword evidence="2 10" id="KW-0597">Phosphoprotein</keyword>
<comment type="cofactor">
    <cofactor evidence="10">
        <name>FMN</name>
        <dbReference type="ChEBI" id="CHEBI:58210"/>
    </cofactor>
</comment>
<keyword evidence="9 10" id="KW-0472">Membrane</keyword>
<dbReference type="EMBL" id="FRAD01000028">
    <property type="protein sequence ID" value="SHK44314.1"/>
    <property type="molecule type" value="Genomic_DNA"/>
</dbReference>
<feature type="transmembrane region" description="Helical" evidence="10">
    <location>
        <begin position="202"/>
        <end position="219"/>
    </location>
</feature>
<dbReference type="NCBIfam" id="TIGR01946">
    <property type="entry name" value="rnfD"/>
    <property type="match status" value="1"/>
</dbReference>
<evidence type="ECO:0000256" key="4">
    <source>
        <dbReference type="ARBA" id="ARBA00022643"/>
    </source>
</evidence>
<dbReference type="GO" id="GO:0022900">
    <property type="term" value="P:electron transport chain"/>
    <property type="evidence" value="ECO:0007669"/>
    <property type="project" value="UniProtKB-UniRule"/>
</dbReference>
<feature type="transmembrane region" description="Helical" evidence="10">
    <location>
        <begin position="96"/>
        <end position="114"/>
    </location>
</feature>
<dbReference type="RefSeq" id="WP_072904447.1">
    <property type="nucleotide sequence ID" value="NZ_FRAD01000028.1"/>
</dbReference>
<reference evidence="11 12" key="1">
    <citation type="submission" date="2016-11" db="EMBL/GenBank/DDBJ databases">
        <authorList>
            <person name="Jaros S."/>
            <person name="Januszkiewicz K."/>
            <person name="Wedrychowicz H."/>
        </authorList>
    </citation>
    <scope>NUCLEOTIDE SEQUENCE [LARGE SCALE GENOMIC DNA]</scope>
    <source>
        <strain evidence="11 12">DSM 3090</strain>
    </source>
</reference>
<keyword evidence="6 10" id="KW-1278">Translocase</keyword>
<keyword evidence="8 10" id="KW-1133">Transmembrane helix</keyword>
<keyword evidence="5 10" id="KW-0812">Transmembrane</keyword>
<protein>
    <recommendedName>
        <fullName evidence="10">Ion-translocating oxidoreductase complex subunit D</fullName>
        <ecNumber evidence="10">7.-.-.-</ecNumber>
    </recommendedName>
    <alternativeName>
        <fullName evidence="10">Rnf electron transport complex subunit D</fullName>
    </alternativeName>
</protein>
<keyword evidence="4 10" id="KW-0288">FMN</keyword>
<evidence type="ECO:0000256" key="2">
    <source>
        <dbReference type="ARBA" id="ARBA00022553"/>
    </source>
</evidence>
<evidence type="ECO:0000256" key="1">
    <source>
        <dbReference type="ARBA" id="ARBA00022448"/>
    </source>
</evidence>
<name>A0A1M6SHQ5_9CLOT</name>